<dbReference type="SUPFAM" id="SSF56925">
    <property type="entry name" value="OMPA-like"/>
    <property type="match status" value="1"/>
</dbReference>
<name>A0A1G6A1V5_9HYPH</name>
<dbReference type="Gene3D" id="2.40.160.20">
    <property type="match status" value="1"/>
</dbReference>
<evidence type="ECO:0000256" key="2">
    <source>
        <dbReference type="SAM" id="SignalP"/>
    </source>
</evidence>
<gene>
    <name evidence="4" type="ORF">SAMN02982931_00071</name>
</gene>
<dbReference type="Pfam" id="PF13505">
    <property type="entry name" value="OMP_b-brl"/>
    <property type="match status" value="1"/>
</dbReference>
<evidence type="ECO:0000313" key="5">
    <source>
        <dbReference type="Proteomes" id="UP000199071"/>
    </source>
</evidence>
<dbReference type="STRING" id="665467.SAMN02982931_00071"/>
<dbReference type="EMBL" id="FMXQ01000001">
    <property type="protein sequence ID" value="SDB02441.1"/>
    <property type="molecule type" value="Genomic_DNA"/>
</dbReference>
<evidence type="ECO:0000256" key="1">
    <source>
        <dbReference type="ARBA" id="ARBA00022729"/>
    </source>
</evidence>
<dbReference type="InterPro" id="IPR027385">
    <property type="entry name" value="Beta-barrel_OMP"/>
</dbReference>
<organism evidence="4 5">
    <name type="scientific">Bauldia litoralis</name>
    <dbReference type="NCBI Taxonomy" id="665467"/>
    <lineage>
        <taxon>Bacteria</taxon>
        <taxon>Pseudomonadati</taxon>
        <taxon>Pseudomonadota</taxon>
        <taxon>Alphaproteobacteria</taxon>
        <taxon>Hyphomicrobiales</taxon>
        <taxon>Kaistiaceae</taxon>
        <taxon>Bauldia</taxon>
    </lineage>
</organism>
<feature type="chain" id="PRO_5011672042" evidence="2">
    <location>
        <begin position="25"/>
        <end position="258"/>
    </location>
</feature>
<protein>
    <submittedName>
        <fullName evidence="4">Opacity protein</fullName>
    </submittedName>
</protein>
<dbReference type="InterPro" id="IPR011250">
    <property type="entry name" value="OMP/PagP_B-barrel"/>
</dbReference>
<keyword evidence="5" id="KW-1185">Reference proteome</keyword>
<dbReference type="RefSeq" id="WP_175478219.1">
    <property type="nucleotide sequence ID" value="NZ_FMXQ01000001.1"/>
</dbReference>
<sequence>MLSIRGSALLGAMALLLPSAAAMAADLGAIYYEEPVATPYEIGSNWYLRGDIGYKWYAAPNASYNVNGYGDMIDESLAPTGLAGIGFGYRFNDSFRSDVTIDYEWESEFKGKLTCPNPCTGKPGKEYSKEYANIEAWSGLVNAYWDFGLGGEGIAGVIPYVGAGIGVSSLTTSKVSYTNPNGTTGTWKGATTTNLAWAVMAGVSVPITNNWLVDLNYRYMDLGDAQSGKTIPALGNKRIKYDDITASEVRVGFRYQFD</sequence>
<keyword evidence="1 2" id="KW-0732">Signal</keyword>
<accession>A0A1G6A1V5</accession>
<proteinExistence type="predicted"/>
<evidence type="ECO:0000259" key="3">
    <source>
        <dbReference type="Pfam" id="PF13505"/>
    </source>
</evidence>
<evidence type="ECO:0000313" key="4">
    <source>
        <dbReference type="EMBL" id="SDB02441.1"/>
    </source>
</evidence>
<dbReference type="Proteomes" id="UP000199071">
    <property type="component" value="Unassembled WGS sequence"/>
</dbReference>
<feature type="domain" description="Outer membrane protein beta-barrel" evidence="3">
    <location>
        <begin position="13"/>
        <end position="257"/>
    </location>
</feature>
<feature type="signal peptide" evidence="2">
    <location>
        <begin position="1"/>
        <end position="24"/>
    </location>
</feature>
<dbReference type="AlphaFoldDB" id="A0A1G6A1V5"/>
<reference evidence="4 5" key="1">
    <citation type="submission" date="2016-10" db="EMBL/GenBank/DDBJ databases">
        <authorList>
            <person name="de Groot N.N."/>
        </authorList>
    </citation>
    <scope>NUCLEOTIDE SEQUENCE [LARGE SCALE GENOMIC DNA]</scope>
    <source>
        <strain evidence="4 5">ATCC 35022</strain>
    </source>
</reference>